<protein>
    <submittedName>
        <fullName evidence="1">Uncharacterized protein</fullName>
    </submittedName>
</protein>
<proteinExistence type="predicted"/>
<comment type="caution">
    <text evidence="1">The sequence shown here is derived from an EMBL/GenBank/DDBJ whole genome shotgun (WGS) entry which is preliminary data.</text>
</comment>
<organism evidence="1 2">
    <name type="scientific">Coemansia helicoidea</name>
    <dbReference type="NCBI Taxonomy" id="1286919"/>
    <lineage>
        <taxon>Eukaryota</taxon>
        <taxon>Fungi</taxon>
        <taxon>Fungi incertae sedis</taxon>
        <taxon>Zoopagomycota</taxon>
        <taxon>Kickxellomycotina</taxon>
        <taxon>Kickxellomycetes</taxon>
        <taxon>Kickxellales</taxon>
        <taxon>Kickxellaceae</taxon>
        <taxon>Coemansia</taxon>
    </lineage>
</organism>
<dbReference type="Proteomes" id="UP001140087">
    <property type="component" value="Unassembled WGS sequence"/>
</dbReference>
<name>A0ACC1KY54_9FUNG</name>
<reference evidence="1" key="1">
    <citation type="submission" date="2022-07" db="EMBL/GenBank/DDBJ databases">
        <title>Phylogenomic reconstructions and comparative analyses of Kickxellomycotina fungi.</title>
        <authorList>
            <person name="Reynolds N.K."/>
            <person name="Stajich J.E."/>
            <person name="Barry K."/>
            <person name="Grigoriev I.V."/>
            <person name="Crous P."/>
            <person name="Smith M.E."/>
        </authorList>
    </citation>
    <scope>NUCLEOTIDE SEQUENCE</scope>
    <source>
        <strain evidence="1">BCRC 34780</strain>
    </source>
</reference>
<evidence type="ECO:0000313" key="1">
    <source>
        <dbReference type="EMBL" id="KAJ2797259.1"/>
    </source>
</evidence>
<gene>
    <name evidence="1" type="ORF">H4R21_004388</name>
</gene>
<evidence type="ECO:0000313" key="2">
    <source>
        <dbReference type="Proteomes" id="UP001140087"/>
    </source>
</evidence>
<keyword evidence="2" id="KW-1185">Reference proteome</keyword>
<dbReference type="EMBL" id="JANBUN010001645">
    <property type="protein sequence ID" value="KAJ2797259.1"/>
    <property type="molecule type" value="Genomic_DNA"/>
</dbReference>
<feature type="non-terminal residue" evidence="1">
    <location>
        <position position="1"/>
    </location>
</feature>
<sequence length="279" mass="30002">QPLSRHGIPFNPWSLLLEVLDDPRLVCSHTPAGQTALLAAVPQLGWVTPYNVLTQRALLADHLLQTGAVAVRPGHSDAGAGPGDAVLGPAQAMALAQMQWPRHIAQHYERLLSVPAVLRAADDARAAEWRRAWQATGGAMAELRAAYVKRRVLFNTRMSRRQQTALVVRHALEPAPGLVLNALLAWRGDVADVLSPHAAQVVCDTHFATAAALRRAVGQAWQLYDWLIRCCRPHRTGAAPTMAAISFAARHAAHQHAAATPAAALYAALCASGCHDEPH</sequence>
<accession>A0ACC1KY54</accession>